<name>A0A6L2NIH5_TANCI</name>
<dbReference type="AlphaFoldDB" id="A0A6L2NIH5"/>
<feature type="domain" description="CCHC-type" evidence="3">
    <location>
        <begin position="39"/>
        <end position="53"/>
    </location>
</feature>
<reference evidence="4" key="1">
    <citation type="journal article" date="2019" name="Sci. Rep.">
        <title>Draft genome of Tanacetum cinerariifolium, the natural source of mosquito coil.</title>
        <authorList>
            <person name="Yamashiro T."/>
            <person name="Shiraishi A."/>
            <person name="Satake H."/>
            <person name="Nakayama K."/>
        </authorList>
    </citation>
    <scope>NUCLEOTIDE SEQUENCE</scope>
</reference>
<dbReference type="InterPro" id="IPR036875">
    <property type="entry name" value="Znf_CCHC_sf"/>
</dbReference>
<dbReference type="SMART" id="SM00343">
    <property type="entry name" value="ZnF_C2HC"/>
    <property type="match status" value="1"/>
</dbReference>
<protein>
    <recommendedName>
        <fullName evidence="3">CCHC-type domain-containing protein</fullName>
    </recommendedName>
</protein>
<evidence type="ECO:0000313" key="4">
    <source>
        <dbReference type="EMBL" id="GEU84294.1"/>
    </source>
</evidence>
<dbReference type="GO" id="GO:0003676">
    <property type="term" value="F:nucleic acid binding"/>
    <property type="evidence" value="ECO:0007669"/>
    <property type="project" value="InterPro"/>
</dbReference>
<feature type="region of interest" description="Disordered" evidence="2">
    <location>
        <begin position="110"/>
        <end position="133"/>
    </location>
</feature>
<dbReference type="Pfam" id="PF00098">
    <property type="entry name" value="zf-CCHC"/>
    <property type="match status" value="1"/>
</dbReference>
<evidence type="ECO:0000256" key="1">
    <source>
        <dbReference type="PROSITE-ProRule" id="PRU00047"/>
    </source>
</evidence>
<keyword evidence="1" id="KW-0863">Zinc-finger</keyword>
<dbReference type="Gene3D" id="4.10.60.10">
    <property type="entry name" value="Zinc finger, CCHC-type"/>
    <property type="match status" value="1"/>
</dbReference>
<comment type="caution">
    <text evidence="4">The sequence shown here is derived from an EMBL/GenBank/DDBJ whole genome shotgun (WGS) entry which is preliminary data.</text>
</comment>
<sequence length="423" mass="47141">MNTSQDIKMKMVDDNYGNGNVETASAEGNGNGINGNLIRCYNCQGKGHYARNCIVKPRKCDAAYLQQQLQIALEEDAGKQSTQEEFKFMAAADAYEETERVKVNCTSEDTLQQASTSGTQSDNAPAYDSDGSTELQAQLRDLKGKSSDTQCASNTIDPLSQKLEDENMSLESQVLNYAKENVHLKTTYKNLFDSIKVIQAQTNSIIDSLQKKLYDTIYEIAKLRAQLFDKVSKQKGISKVTTNHDDFVLNYVNDMNSRAYNQSTNVLIRVKQKKHKLNAKKSKELGSKGSFALSRPSKPRTCLRWIPTGRIFARCGKLTASSNIENKSEKSVCNNASTSNPLKPSSKGFSNYTSLLGEYNNMIPSALTPVLTRTRESFLVTLETFQCVLNDFSDTLIDILSNGLMDLHAETREIYLGTLHQIE</sequence>
<keyword evidence="1" id="KW-0862">Zinc</keyword>
<dbReference type="InterPro" id="IPR001878">
    <property type="entry name" value="Znf_CCHC"/>
</dbReference>
<dbReference type="PROSITE" id="PS50158">
    <property type="entry name" value="ZF_CCHC"/>
    <property type="match status" value="1"/>
</dbReference>
<dbReference type="EMBL" id="BKCJ010008862">
    <property type="protein sequence ID" value="GEU84294.1"/>
    <property type="molecule type" value="Genomic_DNA"/>
</dbReference>
<proteinExistence type="predicted"/>
<organism evidence="4">
    <name type="scientific">Tanacetum cinerariifolium</name>
    <name type="common">Dalmatian daisy</name>
    <name type="synonym">Chrysanthemum cinerariifolium</name>
    <dbReference type="NCBI Taxonomy" id="118510"/>
    <lineage>
        <taxon>Eukaryota</taxon>
        <taxon>Viridiplantae</taxon>
        <taxon>Streptophyta</taxon>
        <taxon>Embryophyta</taxon>
        <taxon>Tracheophyta</taxon>
        <taxon>Spermatophyta</taxon>
        <taxon>Magnoliopsida</taxon>
        <taxon>eudicotyledons</taxon>
        <taxon>Gunneridae</taxon>
        <taxon>Pentapetalae</taxon>
        <taxon>asterids</taxon>
        <taxon>campanulids</taxon>
        <taxon>Asterales</taxon>
        <taxon>Asteraceae</taxon>
        <taxon>Asteroideae</taxon>
        <taxon>Anthemideae</taxon>
        <taxon>Anthemidinae</taxon>
        <taxon>Tanacetum</taxon>
    </lineage>
</organism>
<keyword evidence="1" id="KW-0479">Metal-binding</keyword>
<dbReference type="SUPFAM" id="SSF57756">
    <property type="entry name" value="Retrovirus zinc finger-like domains"/>
    <property type="match status" value="1"/>
</dbReference>
<accession>A0A6L2NIH5</accession>
<evidence type="ECO:0000256" key="2">
    <source>
        <dbReference type="SAM" id="MobiDB-lite"/>
    </source>
</evidence>
<gene>
    <name evidence="4" type="ORF">Tci_056272</name>
</gene>
<feature type="compositionally biased region" description="Polar residues" evidence="2">
    <location>
        <begin position="110"/>
        <end position="123"/>
    </location>
</feature>
<evidence type="ECO:0000259" key="3">
    <source>
        <dbReference type="PROSITE" id="PS50158"/>
    </source>
</evidence>
<dbReference type="GO" id="GO:0008270">
    <property type="term" value="F:zinc ion binding"/>
    <property type="evidence" value="ECO:0007669"/>
    <property type="project" value="UniProtKB-KW"/>
</dbReference>